<feature type="region of interest" description="Disordered" evidence="1">
    <location>
        <begin position="53"/>
        <end position="72"/>
    </location>
</feature>
<evidence type="ECO:0000313" key="4">
    <source>
        <dbReference type="Proteomes" id="UP001593940"/>
    </source>
</evidence>
<organism evidence="3 4">
    <name type="scientific">Microvirga arabica</name>
    <dbReference type="NCBI Taxonomy" id="1128671"/>
    <lineage>
        <taxon>Bacteria</taxon>
        <taxon>Pseudomonadati</taxon>
        <taxon>Pseudomonadota</taxon>
        <taxon>Alphaproteobacteria</taxon>
        <taxon>Hyphomicrobiales</taxon>
        <taxon>Methylobacteriaceae</taxon>
        <taxon>Microvirga</taxon>
    </lineage>
</organism>
<feature type="domain" description="DUF6894" evidence="2">
    <location>
        <begin position="79"/>
        <end position="147"/>
    </location>
</feature>
<keyword evidence="4" id="KW-1185">Reference proteome</keyword>
<evidence type="ECO:0000313" key="3">
    <source>
        <dbReference type="EMBL" id="MFC1458463.1"/>
    </source>
</evidence>
<name>A0ABV6YB03_9HYPH</name>
<evidence type="ECO:0000259" key="2">
    <source>
        <dbReference type="Pfam" id="PF21834"/>
    </source>
</evidence>
<gene>
    <name evidence="3" type="ORF">ACETIH_17510</name>
</gene>
<comment type="caution">
    <text evidence="3">The sequence shown here is derived from an EMBL/GenBank/DDBJ whole genome shotgun (WGS) entry which is preliminary data.</text>
</comment>
<evidence type="ECO:0000256" key="1">
    <source>
        <dbReference type="SAM" id="MobiDB-lite"/>
    </source>
</evidence>
<proteinExistence type="predicted"/>
<dbReference type="RefSeq" id="WP_377030384.1">
    <property type="nucleotide sequence ID" value="NZ_JBHOMY010000055.1"/>
</dbReference>
<dbReference type="Pfam" id="PF21834">
    <property type="entry name" value="DUF6894"/>
    <property type="match status" value="1"/>
</dbReference>
<accession>A0ABV6YB03</accession>
<dbReference type="InterPro" id="IPR054189">
    <property type="entry name" value="DUF6894"/>
</dbReference>
<dbReference type="Proteomes" id="UP001593940">
    <property type="component" value="Unassembled WGS sequence"/>
</dbReference>
<protein>
    <submittedName>
        <fullName evidence="3">DUF6894 family protein</fullName>
    </submittedName>
</protein>
<feature type="compositionally biased region" description="Polar residues" evidence="1">
    <location>
        <begin position="54"/>
        <end position="63"/>
    </location>
</feature>
<dbReference type="EMBL" id="JBHOMY010000055">
    <property type="protein sequence ID" value="MFC1458463.1"/>
    <property type="molecule type" value="Genomic_DNA"/>
</dbReference>
<reference evidence="3 4" key="1">
    <citation type="submission" date="2024-09" db="EMBL/GenBank/DDBJ databases">
        <title>Nodulacao em especies de Leguminosae Basais da Amazonia e Caracterizacao dos Rizobios e Bacterias Associadas aos Nodulos.</title>
        <authorList>
            <person name="Jambeiro I.C.A."/>
            <person name="Lopes I.S."/>
            <person name="Aguiar E.R.G.R."/>
            <person name="Santos A.F.J."/>
            <person name="Dos Santos J.M.F."/>
            <person name="Gross E."/>
        </authorList>
    </citation>
    <scope>NUCLEOTIDE SEQUENCE [LARGE SCALE GENOMIC DNA]</scope>
    <source>
        <strain evidence="3 4">BRUESC1165</strain>
    </source>
</reference>
<sequence>MYVPSHDKAAEYRRLAEEARTLARQISINDARRHLLETAKQWELLADEAERRSQLTGTRSSAQPDVRPLLPGAKGPMRHFYFDTDDGVFRTVDDVGTELADIEAAKAEARAALADMAQDRLPDGNPRDLVVSVRDEAGRTVLRVTLALTTEYPMEGQK</sequence>